<feature type="domain" description="HTH deoR-type" evidence="4">
    <location>
        <begin position="1"/>
        <end position="50"/>
    </location>
</feature>
<dbReference type="SUPFAM" id="SSF46785">
    <property type="entry name" value="Winged helix' DNA-binding domain"/>
    <property type="match status" value="1"/>
</dbReference>
<proteinExistence type="predicted"/>
<evidence type="ECO:0000259" key="4">
    <source>
        <dbReference type="PROSITE" id="PS51000"/>
    </source>
</evidence>
<evidence type="ECO:0000313" key="6">
    <source>
        <dbReference type="Proteomes" id="UP000534186"/>
    </source>
</evidence>
<dbReference type="InterPro" id="IPR014036">
    <property type="entry name" value="DeoR-like_C"/>
</dbReference>
<organism evidence="5 6">
    <name type="scientific">Tunturiibacter lichenicola</name>
    <dbReference type="NCBI Taxonomy" id="2051959"/>
    <lineage>
        <taxon>Bacteria</taxon>
        <taxon>Pseudomonadati</taxon>
        <taxon>Acidobacteriota</taxon>
        <taxon>Terriglobia</taxon>
        <taxon>Terriglobales</taxon>
        <taxon>Acidobacteriaceae</taxon>
        <taxon>Tunturiibacter</taxon>
    </lineage>
</organism>
<sequence length="254" mass="26881">MIAERLDAGLSVIASELAEEFQLSEDAIRRDLRALAAEGRCKRVYGGALPVSSASGWLTERIPVQSSEKILLARTGARLIQPRGLIFLDGGSTNLALVAELPENKFLTVATNSVPVANAVLNREGLRLLMVGGAVEAELAACVDAEAVLAVQKMNIDHCFLGACAVSSQLGLGGFNPADTLFKRVLLSRSQKVTALVTLDKLETRAPHVIGPLEFVHELVVPHDTPSHLLATLEKAGITVLTADEPPQPVATGV</sequence>
<dbReference type="SMART" id="SM00420">
    <property type="entry name" value="HTH_DEOR"/>
    <property type="match status" value="1"/>
</dbReference>
<accession>A0A7Y9T4X7</accession>
<keyword evidence="1" id="KW-0678">Repressor</keyword>
<reference evidence="5 6" key="1">
    <citation type="submission" date="2020-07" db="EMBL/GenBank/DDBJ databases">
        <title>Genomic Encyclopedia of Type Strains, Phase IV (KMG-V): Genome sequencing to study the core and pangenomes of soil and plant-associated prokaryotes.</title>
        <authorList>
            <person name="Whitman W."/>
        </authorList>
    </citation>
    <scope>NUCLEOTIDE SEQUENCE [LARGE SCALE GENOMIC DNA]</scope>
    <source>
        <strain evidence="5 6">M8UP30</strain>
    </source>
</reference>
<dbReference type="InterPro" id="IPR050313">
    <property type="entry name" value="Carb_Metab_HTH_regulators"/>
</dbReference>
<dbReference type="GO" id="GO:0003700">
    <property type="term" value="F:DNA-binding transcription factor activity"/>
    <property type="evidence" value="ECO:0007669"/>
    <property type="project" value="InterPro"/>
</dbReference>
<dbReference type="InterPro" id="IPR037171">
    <property type="entry name" value="NagB/RpiA_transferase-like"/>
</dbReference>
<evidence type="ECO:0000256" key="2">
    <source>
        <dbReference type="ARBA" id="ARBA00023015"/>
    </source>
</evidence>
<evidence type="ECO:0000256" key="1">
    <source>
        <dbReference type="ARBA" id="ARBA00022491"/>
    </source>
</evidence>
<dbReference type="PANTHER" id="PTHR30363">
    <property type="entry name" value="HTH-TYPE TRANSCRIPTIONAL REGULATOR SRLR-RELATED"/>
    <property type="match status" value="1"/>
</dbReference>
<dbReference type="AlphaFoldDB" id="A0A7Y9T4X7"/>
<dbReference type="InterPro" id="IPR001034">
    <property type="entry name" value="DeoR_HTH"/>
</dbReference>
<dbReference type="Proteomes" id="UP000534186">
    <property type="component" value="Unassembled WGS sequence"/>
</dbReference>
<dbReference type="PRINTS" id="PR00037">
    <property type="entry name" value="HTHLACR"/>
</dbReference>
<comment type="caution">
    <text evidence="5">The sequence shown here is derived from an EMBL/GenBank/DDBJ whole genome shotgun (WGS) entry which is preliminary data.</text>
</comment>
<evidence type="ECO:0000313" key="5">
    <source>
        <dbReference type="EMBL" id="NYF54011.1"/>
    </source>
</evidence>
<dbReference type="EMBL" id="JACCCV010000002">
    <property type="protein sequence ID" value="NYF54011.1"/>
    <property type="molecule type" value="Genomic_DNA"/>
</dbReference>
<dbReference type="SUPFAM" id="SSF100950">
    <property type="entry name" value="NagB/RpiA/CoA transferase-like"/>
    <property type="match status" value="1"/>
</dbReference>
<protein>
    <submittedName>
        <fullName evidence="5">DeoR/GlpR family transcriptional regulator of sugar metabolism</fullName>
    </submittedName>
</protein>
<dbReference type="PANTHER" id="PTHR30363:SF4">
    <property type="entry name" value="GLYCEROL-3-PHOSPHATE REGULON REPRESSOR"/>
    <property type="match status" value="1"/>
</dbReference>
<keyword evidence="3" id="KW-0804">Transcription</keyword>
<gene>
    <name evidence="5" type="ORF">HDF12_004410</name>
</gene>
<dbReference type="PROSITE" id="PS51000">
    <property type="entry name" value="HTH_DEOR_2"/>
    <property type="match status" value="1"/>
</dbReference>
<dbReference type="InterPro" id="IPR036390">
    <property type="entry name" value="WH_DNA-bd_sf"/>
</dbReference>
<dbReference type="Pfam" id="PF00455">
    <property type="entry name" value="DeoRC"/>
    <property type="match status" value="1"/>
</dbReference>
<dbReference type="Pfam" id="PF08220">
    <property type="entry name" value="HTH_DeoR"/>
    <property type="match status" value="1"/>
</dbReference>
<dbReference type="SMART" id="SM01134">
    <property type="entry name" value="DeoRC"/>
    <property type="match status" value="1"/>
</dbReference>
<keyword evidence="2" id="KW-0805">Transcription regulation</keyword>
<evidence type="ECO:0000256" key="3">
    <source>
        <dbReference type="ARBA" id="ARBA00023163"/>
    </source>
</evidence>
<name>A0A7Y9T4X7_9BACT</name>